<dbReference type="CDD" id="cd00037">
    <property type="entry name" value="CLECT"/>
    <property type="match status" value="1"/>
</dbReference>
<evidence type="ECO:0000259" key="1">
    <source>
        <dbReference type="PROSITE" id="PS50041"/>
    </source>
</evidence>
<evidence type="ECO:0000313" key="2">
    <source>
        <dbReference type="Proteomes" id="UP000887540"/>
    </source>
</evidence>
<dbReference type="Proteomes" id="UP000887540">
    <property type="component" value="Unplaced"/>
</dbReference>
<protein>
    <submittedName>
        <fullName evidence="3">C-type lectin domain-containing protein</fullName>
    </submittedName>
</protein>
<proteinExistence type="predicted"/>
<dbReference type="WBParaSite" id="ACRNAN_Path_588.g2208.t1">
    <property type="protein sequence ID" value="ACRNAN_Path_588.g2208.t1"/>
    <property type="gene ID" value="ACRNAN_Path_588.g2208"/>
</dbReference>
<dbReference type="Gene3D" id="3.10.100.10">
    <property type="entry name" value="Mannose-Binding Protein A, subunit A"/>
    <property type="match status" value="1"/>
</dbReference>
<sequence length="118" mass="13659">MSQIAVGILVQLQTSQWYPQIDNYVFSRRHVIVTKALIGLQYNSVKNSWEWMDGTPFDYANWLTGYPSNKSISTSVVEINMQLNYNNGYNKWANDQNNPYDGDYFFCQSPGMAPSQKR</sequence>
<accession>A0A914CA65</accession>
<organism evidence="2 3">
    <name type="scientific">Acrobeloides nanus</name>
    <dbReference type="NCBI Taxonomy" id="290746"/>
    <lineage>
        <taxon>Eukaryota</taxon>
        <taxon>Metazoa</taxon>
        <taxon>Ecdysozoa</taxon>
        <taxon>Nematoda</taxon>
        <taxon>Chromadorea</taxon>
        <taxon>Rhabditida</taxon>
        <taxon>Tylenchina</taxon>
        <taxon>Cephalobomorpha</taxon>
        <taxon>Cephaloboidea</taxon>
        <taxon>Cephalobidae</taxon>
        <taxon>Acrobeloides</taxon>
    </lineage>
</organism>
<dbReference type="InterPro" id="IPR016187">
    <property type="entry name" value="CTDL_fold"/>
</dbReference>
<dbReference type="SUPFAM" id="SSF56436">
    <property type="entry name" value="C-type lectin-like"/>
    <property type="match status" value="1"/>
</dbReference>
<dbReference type="InterPro" id="IPR001304">
    <property type="entry name" value="C-type_lectin-like"/>
</dbReference>
<dbReference type="AlphaFoldDB" id="A0A914CA65"/>
<keyword evidence="2" id="KW-1185">Reference proteome</keyword>
<dbReference type="PROSITE" id="PS50041">
    <property type="entry name" value="C_TYPE_LECTIN_2"/>
    <property type="match status" value="1"/>
</dbReference>
<name>A0A914CA65_9BILA</name>
<evidence type="ECO:0000313" key="3">
    <source>
        <dbReference type="WBParaSite" id="ACRNAN_Path_588.g2208.t1"/>
    </source>
</evidence>
<dbReference type="InterPro" id="IPR016186">
    <property type="entry name" value="C-type_lectin-like/link_sf"/>
</dbReference>
<reference evidence="3" key="1">
    <citation type="submission" date="2022-11" db="UniProtKB">
        <authorList>
            <consortium name="WormBaseParasite"/>
        </authorList>
    </citation>
    <scope>IDENTIFICATION</scope>
</reference>
<feature type="domain" description="C-type lectin" evidence="1">
    <location>
        <begin position="9"/>
        <end position="94"/>
    </location>
</feature>